<dbReference type="InterPro" id="IPR008432">
    <property type="entry name" value="COX5C"/>
</dbReference>
<evidence type="ECO:0000313" key="9">
    <source>
        <dbReference type="EMBL" id="ONI13987.1"/>
    </source>
</evidence>
<evidence type="ECO:0000256" key="2">
    <source>
        <dbReference type="ARBA" id="ARBA00004273"/>
    </source>
</evidence>
<evidence type="ECO:0000256" key="5">
    <source>
        <dbReference type="ARBA" id="ARBA00022792"/>
    </source>
</evidence>
<gene>
    <name evidence="9" type="ORF">PRUPE_4G256600</name>
</gene>
<dbReference type="PANTHER" id="PTHR34372:SF2">
    <property type="entry name" value="CYTOCHROME C OXIDASE SUBUNIT 5C-2-RELATED"/>
    <property type="match status" value="1"/>
</dbReference>
<dbReference type="Proteomes" id="UP000006882">
    <property type="component" value="Chromosome G4"/>
</dbReference>
<evidence type="ECO:0000256" key="8">
    <source>
        <dbReference type="ARBA" id="ARBA00023136"/>
    </source>
</evidence>
<dbReference type="PANTHER" id="PTHR34372">
    <property type="entry name" value="CYTOCHROME C OXIDASE SUBUNIT 5C-2-RELATED"/>
    <property type="match status" value="1"/>
</dbReference>
<keyword evidence="7" id="KW-0496">Mitochondrion</keyword>
<accession>M5X1R9</accession>
<dbReference type="STRING" id="3760.M5X1R9"/>
<comment type="similarity">
    <text evidence="3">Belongs to the cytochrome c oxidase subunit 5C family.</text>
</comment>
<keyword evidence="5" id="KW-0999">Mitochondrion inner membrane</keyword>
<sequence>MQDLQPTEFDDIGHIVGSSTSKGDGVVGTQESIAMQHTTETNPVCNRSPKVSRFWTNWTFKNTWNDAISQLLRISVKSEEEKDHSLMTRYIRAKSKHSPRPSVVKEIRYGMVLALATGKLWKMHHWNEQRKVRVFHDLLEKGEIRVVARE</sequence>
<organism evidence="9 10">
    <name type="scientific">Prunus persica</name>
    <name type="common">Peach</name>
    <name type="synonym">Amygdalus persica</name>
    <dbReference type="NCBI Taxonomy" id="3760"/>
    <lineage>
        <taxon>Eukaryota</taxon>
        <taxon>Viridiplantae</taxon>
        <taxon>Streptophyta</taxon>
        <taxon>Embryophyta</taxon>
        <taxon>Tracheophyta</taxon>
        <taxon>Spermatophyta</taxon>
        <taxon>Magnoliopsida</taxon>
        <taxon>eudicotyledons</taxon>
        <taxon>Gunneridae</taxon>
        <taxon>Pentapetalae</taxon>
        <taxon>rosids</taxon>
        <taxon>fabids</taxon>
        <taxon>Rosales</taxon>
        <taxon>Rosaceae</taxon>
        <taxon>Amygdaloideae</taxon>
        <taxon>Amygdaleae</taxon>
        <taxon>Prunus</taxon>
    </lineage>
</organism>
<keyword evidence="10" id="KW-1185">Reference proteome</keyword>
<keyword evidence="4" id="KW-0812">Transmembrane</keyword>
<dbReference type="GO" id="GO:0005743">
    <property type="term" value="C:mitochondrial inner membrane"/>
    <property type="evidence" value="ECO:0007669"/>
    <property type="project" value="UniProtKB-SubCell"/>
</dbReference>
<keyword evidence="8" id="KW-0472">Membrane</keyword>
<comment type="subcellular location">
    <subcellularLocation>
        <location evidence="2">Mitochondrion inner membrane</location>
    </subcellularLocation>
</comment>
<evidence type="ECO:0000256" key="1">
    <source>
        <dbReference type="ARBA" id="ARBA00002480"/>
    </source>
</evidence>
<evidence type="ECO:0000256" key="3">
    <source>
        <dbReference type="ARBA" id="ARBA00009591"/>
    </source>
</evidence>
<proteinExistence type="inferred from homology"/>
<name>M5X1R9_PRUPE</name>
<dbReference type="HOGENOM" id="CLU_1743663_0_0_1"/>
<dbReference type="Gramene" id="ONI13987">
    <property type="protein sequence ID" value="ONI13987"/>
    <property type="gene ID" value="PRUPE_4G256600"/>
</dbReference>
<protein>
    <submittedName>
        <fullName evidence="9">Uncharacterized protein</fullName>
    </submittedName>
</protein>
<dbReference type="OMA" id="TETNPVC"/>
<reference evidence="9 10" key="1">
    <citation type="journal article" date="2013" name="Nat. Genet.">
        <title>The high-quality draft genome of peach (Prunus persica) identifies unique patterns of genetic diversity, domestication and genome evolution.</title>
        <authorList>
            <consortium name="International Peach Genome Initiative"/>
            <person name="Verde I."/>
            <person name="Abbott A.G."/>
            <person name="Scalabrin S."/>
            <person name="Jung S."/>
            <person name="Shu S."/>
            <person name="Marroni F."/>
            <person name="Zhebentyayeva T."/>
            <person name="Dettori M.T."/>
            <person name="Grimwood J."/>
            <person name="Cattonaro F."/>
            <person name="Zuccolo A."/>
            <person name="Rossini L."/>
            <person name="Jenkins J."/>
            <person name="Vendramin E."/>
            <person name="Meisel L.A."/>
            <person name="Decroocq V."/>
            <person name="Sosinski B."/>
            <person name="Prochnik S."/>
            <person name="Mitros T."/>
            <person name="Policriti A."/>
            <person name="Cipriani G."/>
            <person name="Dondini L."/>
            <person name="Ficklin S."/>
            <person name="Goodstein D.M."/>
            <person name="Xuan P."/>
            <person name="Del Fabbro C."/>
            <person name="Aramini V."/>
            <person name="Copetti D."/>
            <person name="Gonzalez S."/>
            <person name="Horner D.S."/>
            <person name="Falchi R."/>
            <person name="Lucas S."/>
            <person name="Mica E."/>
            <person name="Maldonado J."/>
            <person name="Lazzari B."/>
            <person name="Bielenberg D."/>
            <person name="Pirona R."/>
            <person name="Miculan M."/>
            <person name="Barakat A."/>
            <person name="Testolin R."/>
            <person name="Stella A."/>
            <person name="Tartarini S."/>
            <person name="Tonutti P."/>
            <person name="Arus P."/>
            <person name="Orellana A."/>
            <person name="Wells C."/>
            <person name="Main D."/>
            <person name="Vizzotto G."/>
            <person name="Silva H."/>
            <person name="Salamini F."/>
            <person name="Schmutz J."/>
            <person name="Morgante M."/>
            <person name="Rokhsar D.S."/>
        </authorList>
    </citation>
    <scope>NUCLEOTIDE SEQUENCE [LARGE SCALE GENOMIC DNA]</scope>
    <source>
        <strain evidence="10">cv. Nemared</strain>
    </source>
</reference>
<comment type="function">
    <text evidence="1">This protein is one of the nuclear-coded polypeptide chains of cytochrome c oxidase, the terminal oxidase in mitochondrial electron transport.</text>
</comment>
<dbReference type="AlphaFoldDB" id="M5X1R9"/>
<evidence type="ECO:0000256" key="6">
    <source>
        <dbReference type="ARBA" id="ARBA00022989"/>
    </source>
</evidence>
<dbReference type="EMBL" id="CM007654">
    <property type="protein sequence ID" value="ONI13987.1"/>
    <property type="molecule type" value="Genomic_DNA"/>
</dbReference>
<evidence type="ECO:0000256" key="7">
    <source>
        <dbReference type="ARBA" id="ARBA00023128"/>
    </source>
</evidence>
<keyword evidence="6" id="KW-1133">Transmembrane helix</keyword>
<evidence type="ECO:0000256" key="4">
    <source>
        <dbReference type="ARBA" id="ARBA00022692"/>
    </source>
</evidence>
<evidence type="ECO:0000313" key="10">
    <source>
        <dbReference type="Proteomes" id="UP000006882"/>
    </source>
</evidence>